<dbReference type="Proteomes" id="UP000515240">
    <property type="component" value="Chromosome"/>
</dbReference>
<protein>
    <submittedName>
        <fullName evidence="4">Glyoxylate/hydroxypyruvate reductase A</fullName>
    </submittedName>
</protein>
<evidence type="ECO:0000259" key="3">
    <source>
        <dbReference type="Pfam" id="PF02826"/>
    </source>
</evidence>
<keyword evidence="5" id="KW-1185">Reference proteome</keyword>
<dbReference type="SUPFAM" id="SSF51735">
    <property type="entry name" value="NAD(P)-binding Rossmann-fold domains"/>
    <property type="match status" value="1"/>
</dbReference>
<gene>
    <name evidence="4" type="ORF">HS961_22110</name>
</gene>
<sequence length="307" mass="33657">MKILVYTESDELQQWLDAIHLHLPQAEAHGWTPGMAQADYALVWKPPQQLLDEQGAGLKAIFNMGAGVDALFARQLPPGVPVLRLEDAGMAVQMAEYVCHAVIDHFRDLATYRGQQSQGVWAQQPLRLRSDFPVGVMGLGVLGERVAQAVAQFDFPVRGWSRSPKQIDGVQCYEGMAQLPQFLRATRILVNLLPLTPQTENIIDAGLLAQLQPGAYVINVARGAHLVDEALLAALDSGQVAGATLDVFRTEPLPAEHPFWQHPNIRITPHSSARTLPEETLLQILHKLQAFAAGETPGGMVYADRGY</sequence>
<dbReference type="GO" id="GO:0051287">
    <property type="term" value="F:NAD binding"/>
    <property type="evidence" value="ECO:0007669"/>
    <property type="project" value="InterPro"/>
</dbReference>
<accession>A0A7G5EMU6</accession>
<dbReference type="Gene3D" id="3.40.50.720">
    <property type="entry name" value="NAD(P)-binding Rossmann-like Domain"/>
    <property type="match status" value="2"/>
</dbReference>
<dbReference type="GO" id="GO:0016616">
    <property type="term" value="F:oxidoreductase activity, acting on the CH-OH group of donors, NAD or NADP as acceptor"/>
    <property type="evidence" value="ECO:0007669"/>
    <property type="project" value="UniProtKB-ARBA"/>
</dbReference>
<organism evidence="4 5">
    <name type="scientific">Comamonas piscis</name>
    <dbReference type="NCBI Taxonomy" id="1562974"/>
    <lineage>
        <taxon>Bacteria</taxon>
        <taxon>Pseudomonadati</taxon>
        <taxon>Pseudomonadota</taxon>
        <taxon>Betaproteobacteria</taxon>
        <taxon>Burkholderiales</taxon>
        <taxon>Comamonadaceae</taxon>
        <taxon>Comamonas</taxon>
    </lineage>
</organism>
<evidence type="ECO:0000313" key="4">
    <source>
        <dbReference type="EMBL" id="QMV75321.1"/>
    </source>
</evidence>
<dbReference type="RefSeq" id="WP_182325577.1">
    <property type="nucleotide sequence ID" value="NZ_CP058554.1"/>
</dbReference>
<reference evidence="4 5" key="1">
    <citation type="journal article" date="2020" name="G3 (Bethesda)">
        <title>CeMbio - The Caenorhabditis elegans Microbiome Resource.</title>
        <authorList>
            <person name="Dirksen P."/>
            <person name="Assie A."/>
            <person name="Zimmermann J."/>
            <person name="Zhang F."/>
            <person name="Tietje A.M."/>
            <person name="Marsh S.A."/>
            <person name="Felix M.A."/>
            <person name="Shapira M."/>
            <person name="Kaleta C."/>
            <person name="Schulenburg H."/>
            <person name="Samuel B."/>
        </authorList>
    </citation>
    <scope>NUCLEOTIDE SEQUENCE [LARGE SCALE GENOMIC DNA]</scope>
    <source>
        <strain evidence="4 5">BIGb0172</strain>
    </source>
</reference>
<evidence type="ECO:0000256" key="2">
    <source>
        <dbReference type="ARBA" id="ARBA00023027"/>
    </source>
</evidence>
<keyword evidence="2" id="KW-0520">NAD</keyword>
<dbReference type="Pfam" id="PF02826">
    <property type="entry name" value="2-Hacid_dh_C"/>
    <property type="match status" value="1"/>
</dbReference>
<dbReference type="PANTHER" id="PTHR43333">
    <property type="entry name" value="2-HACID_DH_C DOMAIN-CONTAINING PROTEIN"/>
    <property type="match status" value="1"/>
</dbReference>
<dbReference type="InterPro" id="IPR029753">
    <property type="entry name" value="D-isomer_DH_CS"/>
</dbReference>
<evidence type="ECO:0000256" key="1">
    <source>
        <dbReference type="ARBA" id="ARBA00023002"/>
    </source>
</evidence>
<proteinExistence type="predicted"/>
<dbReference type="AlphaFoldDB" id="A0A7G5EMU6"/>
<dbReference type="CDD" id="cd12164">
    <property type="entry name" value="GDH_like_2"/>
    <property type="match status" value="1"/>
</dbReference>
<name>A0A7G5EMU6_9BURK</name>
<dbReference type="InterPro" id="IPR006140">
    <property type="entry name" value="D-isomer_DH_NAD-bd"/>
</dbReference>
<keyword evidence="1" id="KW-0560">Oxidoreductase</keyword>
<dbReference type="EMBL" id="CP058554">
    <property type="protein sequence ID" value="QMV75321.1"/>
    <property type="molecule type" value="Genomic_DNA"/>
</dbReference>
<dbReference type="KEGG" id="cpis:HS961_22110"/>
<keyword evidence="4" id="KW-0670">Pyruvate</keyword>
<dbReference type="InterPro" id="IPR036291">
    <property type="entry name" value="NAD(P)-bd_dom_sf"/>
</dbReference>
<feature type="domain" description="D-isomer specific 2-hydroxyacid dehydrogenase NAD-binding" evidence="3">
    <location>
        <begin position="101"/>
        <end position="271"/>
    </location>
</feature>
<evidence type="ECO:0000313" key="5">
    <source>
        <dbReference type="Proteomes" id="UP000515240"/>
    </source>
</evidence>
<dbReference type="PROSITE" id="PS00671">
    <property type="entry name" value="D_2_HYDROXYACID_DH_3"/>
    <property type="match status" value="1"/>
</dbReference>
<dbReference type="PANTHER" id="PTHR43333:SF1">
    <property type="entry name" value="D-ISOMER SPECIFIC 2-HYDROXYACID DEHYDROGENASE NAD-BINDING DOMAIN-CONTAINING PROTEIN"/>
    <property type="match status" value="1"/>
</dbReference>